<dbReference type="Gene3D" id="1.20.120.520">
    <property type="entry name" value="nmb1532 protein domain like"/>
    <property type="match status" value="1"/>
</dbReference>
<sequence>MTHDAVRVIRDEHAGLSAMLQSLAQMVRMGPDAPGMGSPERYFDVLRAMLFYIDAFPEKNHHPKESNLLFPRLARAAPRLLPVIEQLERDHMSGEMRVRELMHLLMAWEYMGELYRAAFEAEATRYVKFYLDHMRLEETALLPVAEAELADEDWVVLDEAFTSHADPLNPHLPRDPQFDRLFTRIVMRVPAPIGLGEA</sequence>
<dbReference type="PANTHER" id="PTHR39966:SF1">
    <property type="entry name" value="HEMERYTHRIN-LIKE DOMAIN-CONTAINING PROTEIN"/>
    <property type="match status" value="1"/>
</dbReference>
<accession>A0ABU1VH79</accession>
<dbReference type="CDD" id="cd12108">
    <property type="entry name" value="Hr-like"/>
    <property type="match status" value="1"/>
</dbReference>
<evidence type="ECO:0000259" key="1">
    <source>
        <dbReference type="Pfam" id="PF01814"/>
    </source>
</evidence>
<comment type="caution">
    <text evidence="2">The sequence shown here is derived from an EMBL/GenBank/DDBJ whole genome shotgun (WGS) entry which is preliminary data.</text>
</comment>
<dbReference type="PANTHER" id="PTHR39966">
    <property type="entry name" value="BLL2471 PROTEIN-RELATED"/>
    <property type="match status" value="1"/>
</dbReference>
<dbReference type="EMBL" id="JAVDWE010000015">
    <property type="protein sequence ID" value="MDR7096668.1"/>
    <property type="molecule type" value="Genomic_DNA"/>
</dbReference>
<dbReference type="RefSeq" id="WP_204735397.1">
    <property type="nucleotide sequence ID" value="NZ_JAVDWE010000015.1"/>
</dbReference>
<feature type="domain" description="Hemerythrin-like" evidence="1">
    <location>
        <begin position="5"/>
        <end position="144"/>
    </location>
</feature>
<proteinExistence type="predicted"/>
<reference evidence="2 3" key="1">
    <citation type="submission" date="2023-07" db="EMBL/GenBank/DDBJ databases">
        <title>Sorghum-associated microbial communities from plants grown in Nebraska, USA.</title>
        <authorList>
            <person name="Schachtman D."/>
        </authorList>
    </citation>
    <scope>NUCLEOTIDE SEQUENCE [LARGE SCALE GENOMIC DNA]</scope>
    <source>
        <strain evidence="2 3">BE240</strain>
    </source>
</reference>
<evidence type="ECO:0000313" key="3">
    <source>
        <dbReference type="Proteomes" id="UP001265550"/>
    </source>
</evidence>
<organism evidence="2 3">
    <name type="scientific">Hydrogenophaga laconesensis</name>
    <dbReference type="NCBI Taxonomy" id="1805971"/>
    <lineage>
        <taxon>Bacteria</taxon>
        <taxon>Pseudomonadati</taxon>
        <taxon>Pseudomonadota</taxon>
        <taxon>Betaproteobacteria</taxon>
        <taxon>Burkholderiales</taxon>
        <taxon>Comamonadaceae</taxon>
        <taxon>Hydrogenophaga</taxon>
    </lineage>
</organism>
<dbReference type="InterPro" id="IPR012312">
    <property type="entry name" value="Hemerythrin-like"/>
</dbReference>
<evidence type="ECO:0000313" key="2">
    <source>
        <dbReference type="EMBL" id="MDR7096668.1"/>
    </source>
</evidence>
<dbReference type="Pfam" id="PF01814">
    <property type="entry name" value="Hemerythrin"/>
    <property type="match status" value="1"/>
</dbReference>
<dbReference type="Proteomes" id="UP001265550">
    <property type="component" value="Unassembled WGS sequence"/>
</dbReference>
<protein>
    <submittedName>
        <fullName evidence="2">Hemerythrin-like domain-containing protein</fullName>
    </submittedName>
</protein>
<gene>
    <name evidence="2" type="ORF">J2X09_004425</name>
</gene>
<keyword evidence="3" id="KW-1185">Reference proteome</keyword>
<name>A0ABU1VH79_9BURK</name>